<reference evidence="1" key="1">
    <citation type="journal article" date="2014" name="Int. J. Syst. Evol. Microbiol.">
        <title>Complete genome sequence of Corynebacterium casei LMG S-19264T (=DSM 44701T), isolated from a smear-ripened cheese.</title>
        <authorList>
            <consortium name="US DOE Joint Genome Institute (JGI-PGF)"/>
            <person name="Walter F."/>
            <person name="Albersmeier A."/>
            <person name="Kalinowski J."/>
            <person name="Ruckert C."/>
        </authorList>
    </citation>
    <scope>NUCLEOTIDE SEQUENCE</scope>
    <source>
        <strain evidence="1">KCTC 42650</strain>
    </source>
</reference>
<accession>A0A8J3MB15</accession>
<protein>
    <submittedName>
        <fullName evidence="1">Uncharacterized protein</fullName>
    </submittedName>
</protein>
<dbReference type="EMBL" id="BNCJ01000030">
    <property type="protein sequence ID" value="GHF71982.1"/>
    <property type="molecule type" value="Genomic_DNA"/>
</dbReference>
<name>A0A8J3MB15_9RHOB</name>
<dbReference type="Proteomes" id="UP000626220">
    <property type="component" value="Unassembled WGS sequence"/>
</dbReference>
<keyword evidence="2" id="KW-1185">Reference proteome</keyword>
<comment type="caution">
    <text evidence="1">The sequence shown here is derived from an EMBL/GenBank/DDBJ whole genome shotgun (WGS) entry which is preliminary data.</text>
</comment>
<organism evidence="1 2">
    <name type="scientific">Seohaeicola zhoushanensis</name>
    <dbReference type="NCBI Taxonomy" id="1569283"/>
    <lineage>
        <taxon>Bacteria</taxon>
        <taxon>Pseudomonadati</taxon>
        <taxon>Pseudomonadota</taxon>
        <taxon>Alphaproteobacteria</taxon>
        <taxon>Rhodobacterales</taxon>
        <taxon>Roseobacteraceae</taxon>
        <taxon>Seohaeicola</taxon>
    </lineage>
</organism>
<gene>
    <name evidence="1" type="ORF">GCM10017056_48680</name>
</gene>
<dbReference type="AlphaFoldDB" id="A0A8J3MB15"/>
<evidence type="ECO:0000313" key="2">
    <source>
        <dbReference type="Proteomes" id="UP000626220"/>
    </source>
</evidence>
<sequence>MLIAALQAGNDEGLRDVLERAEEVGMDSEELVARYCRKLSTFCARVICQRCQGVGKRRLA</sequence>
<proteinExistence type="predicted"/>
<evidence type="ECO:0000313" key="1">
    <source>
        <dbReference type="EMBL" id="GHF71982.1"/>
    </source>
</evidence>
<reference evidence="1" key="2">
    <citation type="submission" date="2020-09" db="EMBL/GenBank/DDBJ databases">
        <authorList>
            <person name="Sun Q."/>
            <person name="Kim S."/>
        </authorList>
    </citation>
    <scope>NUCLEOTIDE SEQUENCE</scope>
    <source>
        <strain evidence="1">KCTC 42650</strain>
    </source>
</reference>